<dbReference type="PANTHER" id="PTHR33112:SF16">
    <property type="entry name" value="HETEROKARYON INCOMPATIBILITY DOMAIN-CONTAINING PROTEIN"/>
    <property type="match status" value="1"/>
</dbReference>
<feature type="domain" description="Heterokaryon incompatibility" evidence="1">
    <location>
        <begin position="54"/>
        <end position="137"/>
    </location>
</feature>
<organism evidence="2 3">
    <name type="scientific">Adineta steineri</name>
    <dbReference type="NCBI Taxonomy" id="433720"/>
    <lineage>
        <taxon>Eukaryota</taxon>
        <taxon>Metazoa</taxon>
        <taxon>Spiralia</taxon>
        <taxon>Gnathifera</taxon>
        <taxon>Rotifera</taxon>
        <taxon>Eurotatoria</taxon>
        <taxon>Bdelloidea</taxon>
        <taxon>Adinetida</taxon>
        <taxon>Adinetidae</taxon>
        <taxon>Adineta</taxon>
    </lineage>
</organism>
<dbReference type="InterPro" id="IPR010730">
    <property type="entry name" value="HET"/>
</dbReference>
<sequence>MSATNINELLIHYEHIWSNKIESYPGRPLRLVNIKSIVNNDKLVFIPSKPSLKYCTVSYVWRTSEINSKSVYFLERISPFTVEGLISAVHVCHELGHDYVWIDALCINQQSVSSEEKEREIPNMGKYYQDATECIIFPDGLKLDADILPDGKLPRWFYRSWTLQEYLLYKKKEHLFLIQKLEISLDTIQAEYGIGLEEALRRLAEVVTNEELTFMLLTNWFSTNQSKTSSDISALPTFNRRTAAVWFNMGKVHAYCKYIRSKGVRISSKIMECQLRVKGVCTESIYKTISTHSHLEIHNMDLTTSHGIINAYGRCRYKKSNVIIVVIGKFQRTDSVLTGAVCVRGTQLCCLICREKKDKKLSKIGMCICNFDDIHEDQVLYQSKVLLG</sequence>
<protein>
    <recommendedName>
        <fullName evidence="1">Heterokaryon incompatibility domain-containing protein</fullName>
    </recommendedName>
</protein>
<evidence type="ECO:0000259" key="1">
    <source>
        <dbReference type="Pfam" id="PF06985"/>
    </source>
</evidence>
<dbReference type="OrthoDB" id="5428863at2759"/>
<dbReference type="Proteomes" id="UP000663891">
    <property type="component" value="Unassembled WGS sequence"/>
</dbReference>
<dbReference type="Pfam" id="PF06985">
    <property type="entry name" value="HET"/>
    <property type="match status" value="1"/>
</dbReference>
<evidence type="ECO:0000313" key="2">
    <source>
        <dbReference type="EMBL" id="CAF0831209.1"/>
    </source>
</evidence>
<evidence type="ECO:0000313" key="3">
    <source>
        <dbReference type="Proteomes" id="UP000663891"/>
    </source>
</evidence>
<accession>A0A813V1Y2</accession>
<proteinExistence type="predicted"/>
<comment type="caution">
    <text evidence="2">The sequence shown here is derived from an EMBL/GenBank/DDBJ whole genome shotgun (WGS) entry which is preliminary data.</text>
</comment>
<dbReference type="EMBL" id="CAJNON010000033">
    <property type="protein sequence ID" value="CAF0831209.1"/>
    <property type="molecule type" value="Genomic_DNA"/>
</dbReference>
<dbReference type="PANTHER" id="PTHR33112">
    <property type="entry name" value="DOMAIN PROTEIN, PUTATIVE-RELATED"/>
    <property type="match status" value="1"/>
</dbReference>
<gene>
    <name evidence="2" type="ORF">VCS650_LOCUS5613</name>
</gene>
<reference evidence="2" key="1">
    <citation type="submission" date="2021-02" db="EMBL/GenBank/DDBJ databases">
        <authorList>
            <person name="Nowell W R."/>
        </authorList>
    </citation>
    <scope>NUCLEOTIDE SEQUENCE</scope>
</reference>
<dbReference type="AlphaFoldDB" id="A0A813V1Y2"/>
<name>A0A813V1Y2_9BILA</name>